<evidence type="ECO:0000313" key="4">
    <source>
        <dbReference type="Proteomes" id="UP001194714"/>
    </source>
</evidence>
<name>A0ABS0AX45_9BACT</name>
<dbReference type="InterPro" id="IPR001387">
    <property type="entry name" value="Cro/C1-type_HTH"/>
</dbReference>
<evidence type="ECO:0000313" key="3">
    <source>
        <dbReference type="EMBL" id="MBF5058707.1"/>
    </source>
</evidence>
<dbReference type="Proteomes" id="UP001194714">
    <property type="component" value="Unassembled WGS sequence"/>
</dbReference>
<protein>
    <recommendedName>
        <fullName evidence="2">HTH cro/C1-type domain-containing protein</fullName>
    </recommendedName>
</protein>
<dbReference type="PROSITE" id="PS50943">
    <property type="entry name" value="HTH_CROC1"/>
    <property type="match status" value="1"/>
</dbReference>
<proteinExistence type="predicted"/>
<reference evidence="3 4" key="1">
    <citation type="submission" date="2020-01" db="EMBL/GenBank/DDBJ databases">
        <title>Draft genome sequence of Cand. Neptunochlamydia vexilliferae K9.</title>
        <authorList>
            <person name="Schulz F."/>
            <person name="Koestlbacher S."/>
            <person name="Wascher F."/>
            <person name="Pizzetti I."/>
            <person name="Horn M."/>
        </authorList>
    </citation>
    <scope>NUCLEOTIDE SEQUENCE [LARGE SCALE GENOMIC DNA]</scope>
    <source>
        <strain evidence="3 4">K9</strain>
    </source>
</reference>
<dbReference type="RefSeq" id="WP_194846991.1">
    <property type="nucleotide sequence ID" value="NZ_JAAEJV010000003.1"/>
</dbReference>
<keyword evidence="4" id="KW-1185">Reference proteome</keyword>
<sequence length="115" mass="13408">MKDYLFKNNLSVKQVAGDLDISTSYLYQLIRRERKPSIELAQRIEEYTQGDVTVGKLLGFEGDEITPLLVESSMEKYSKECRERLTRLEDEQSNFKEKLDAIETRLSRLESEITP</sequence>
<dbReference type="InterPro" id="IPR010982">
    <property type="entry name" value="Lambda_DNA-bd_dom_sf"/>
</dbReference>
<dbReference type="Pfam" id="PF01381">
    <property type="entry name" value="HTH_3"/>
    <property type="match status" value="1"/>
</dbReference>
<comment type="caution">
    <text evidence="3">The sequence shown here is derived from an EMBL/GenBank/DDBJ whole genome shotgun (WGS) entry which is preliminary data.</text>
</comment>
<dbReference type="SUPFAM" id="SSF47413">
    <property type="entry name" value="lambda repressor-like DNA-binding domains"/>
    <property type="match status" value="1"/>
</dbReference>
<feature type="coiled-coil region" evidence="1">
    <location>
        <begin position="78"/>
        <end position="112"/>
    </location>
</feature>
<evidence type="ECO:0000256" key="1">
    <source>
        <dbReference type="SAM" id="Coils"/>
    </source>
</evidence>
<evidence type="ECO:0000259" key="2">
    <source>
        <dbReference type="PROSITE" id="PS50943"/>
    </source>
</evidence>
<keyword evidence="1" id="KW-0175">Coiled coil</keyword>
<dbReference type="EMBL" id="JAAEJV010000003">
    <property type="protein sequence ID" value="MBF5058707.1"/>
    <property type="molecule type" value="Genomic_DNA"/>
</dbReference>
<organism evidence="3 4">
    <name type="scientific">Candidatus Neptunichlamydia vexilliferae</name>
    <dbReference type="NCBI Taxonomy" id="1651774"/>
    <lineage>
        <taxon>Bacteria</taxon>
        <taxon>Pseudomonadati</taxon>
        <taxon>Chlamydiota</taxon>
        <taxon>Chlamydiia</taxon>
        <taxon>Parachlamydiales</taxon>
        <taxon>Simkaniaceae</taxon>
        <taxon>Candidatus Neptunichlamydia</taxon>
    </lineage>
</organism>
<dbReference type="Gene3D" id="1.10.260.40">
    <property type="entry name" value="lambda repressor-like DNA-binding domains"/>
    <property type="match status" value="1"/>
</dbReference>
<accession>A0ABS0AX45</accession>
<gene>
    <name evidence="3" type="ORF">NEPTK9_000206</name>
</gene>
<feature type="domain" description="HTH cro/C1-type" evidence="2">
    <location>
        <begin position="7"/>
        <end position="57"/>
    </location>
</feature>
<dbReference type="CDD" id="cd00093">
    <property type="entry name" value="HTH_XRE"/>
    <property type="match status" value="1"/>
</dbReference>